<reference key="1">
    <citation type="journal article" date="2007" name="Nature">
        <title>The medaka draft genome and insights into vertebrate genome evolution.</title>
        <authorList>
            <person name="Kasahara M."/>
            <person name="Naruse K."/>
            <person name="Sasaki S."/>
            <person name="Nakatani Y."/>
            <person name="Qu W."/>
            <person name="Ahsan B."/>
            <person name="Yamada T."/>
            <person name="Nagayasu Y."/>
            <person name="Doi K."/>
            <person name="Kasai Y."/>
            <person name="Jindo T."/>
            <person name="Kobayashi D."/>
            <person name="Shimada A."/>
            <person name="Toyoda A."/>
            <person name="Kuroki Y."/>
            <person name="Fujiyama A."/>
            <person name="Sasaki T."/>
            <person name="Shimizu A."/>
            <person name="Asakawa S."/>
            <person name="Shimizu N."/>
            <person name="Hashimoto S."/>
            <person name="Yang J."/>
            <person name="Lee Y."/>
            <person name="Matsushima K."/>
            <person name="Sugano S."/>
            <person name="Sakaizumi M."/>
            <person name="Narita T."/>
            <person name="Ohishi K."/>
            <person name="Haga S."/>
            <person name="Ohta F."/>
            <person name="Nomoto H."/>
            <person name="Nogata K."/>
            <person name="Morishita T."/>
            <person name="Endo T."/>
            <person name="Shin-I T."/>
            <person name="Takeda H."/>
            <person name="Morishita S."/>
            <person name="Kohara Y."/>
        </authorList>
    </citation>
    <scope>NUCLEOTIDE SEQUENCE [LARGE SCALE GENOMIC DNA]</scope>
    <source>
        <strain>Hd-rR</strain>
    </source>
</reference>
<dbReference type="Gene3D" id="2.40.50.120">
    <property type="match status" value="1"/>
</dbReference>
<dbReference type="InterPro" id="IPR018933">
    <property type="entry name" value="Netrin_module_non-TIMP"/>
</dbReference>
<dbReference type="Pfam" id="PF21308">
    <property type="entry name" value="C3_CUB2"/>
    <property type="match status" value="1"/>
</dbReference>
<dbReference type="Pfam" id="PF07678">
    <property type="entry name" value="TED_complement"/>
    <property type="match status" value="1"/>
</dbReference>
<dbReference type="AlphaFoldDB" id="A0A3P9M5I5"/>
<organism evidence="2 3">
    <name type="scientific">Oryzias latipes</name>
    <name type="common">Japanese rice fish</name>
    <name type="synonym">Japanese killifish</name>
    <dbReference type="NCBI Taxonomy" id="8090"/>
    <lineage>
        <taxon>Eukaryota</taxon>
        <taxon>Metazoa</taxon>
        <taxon>Chordata</taxon>
        <taxon>Craniata</taxon>
        <taxon>Vertebrata</taxon>
        <taxon>Euteleostomi</taxon>
        <taxon>Actinopterygii</taxon>
        <taxon>Neopterygii</taxon>
        <taxon>Teleostei</taxon>
        <taxon>Neoteleostei</taxon>
        <taxon>Acanthomorphata</taxon>
        <taxon>Ovalentaria</taxon>
        <taxon>Atherinomorphae</taxon>
        <taxon>Beloniformes</taxon>
        <taxon>Adrianichthyidae</taxon>
        <taxon>Oryziinae</taxon>
        <taxon>Oryzias</taxon>
    </lineage>
</organism>
<sequence length="369" mass="41203">AGSYLTAADSMISPSLSHWPAPGNTLFTLEATAYALLALVQAKAFEDAGPVVRWFNHQRLGGSGREYTQATMMMYQAWEKYWTNFPEQDLYLDVFLPDSSKPEKYYINRRNSHVNRTFEDKLNKDVTVRVSGSGEMTSVYYAPSQETKRDCRKFQMSVTLIPETTNLNEAVYKLQIEVLYKDSNRDATMSILDIGLLRGFAVNTDDLRAISTGQDAIIDRFDMNTALSDRGSLIIYLERVCLSHFFSLLVVVLCVSIASSEYTPCVTFYHPQGAEGQLQLCAACSTQKKSKISSNERITKLCERTDDMYGTRSPSPLVITGSNDVGPTGKLRHFISYPHCRKALSLQNGSTYLVMGSSGDINHGDGQET</sequence>
<protein>
    <recommendedName>
        <fullName evidence="1">Alpha-macroglobulin receptor-binding domain-containing protein</fullName>
    </recommendedName>
</protein>
<dbReference type="SMART" id="SM01361">
    <property type="entry name" value="A2M_recep"/>
    <property type="match status" value="1"/>
</dbReference>
<dbReference type="Ensembl" id="ENSORLT00020017585.1">
    <property type="protein sequence ID" value="ENSORLP00020028342.1"/>
    <property type="gene ID" value="ENSORLG00020011776.1"/>
</dbReference>
<dbReference type="InterPro" id="IPR008993">
    <property type="entry name" value="TIMP-like_OB-fold"/>
</dbReference>
<dbReference type="Gene3D" id="2.60.40.690">
    <property type="entry name" value="Alpha-macroglobulin, receptor-binding domain"/>
    <property type="match status" value="1"/>
</dbReference>
<dbReference type="Gene3D" id="2.20.210.20">
    <property type="match status" value="1"/>
</dbReference>
<dbReference type="SUPFAM" id="SSF48239">
    <property type="entry name" value="Terpenoid cyclases/Protein prenyltransferases"/>
    <property type="match status" value="1"/>
</dbReference>
<dbReference type="Gene3D" id="1.50.10.20">
    <property type="match status" value="1"/>
</dbReference>
<dbReference type="InterPro" id="IPR036595">
    <property type="entry name" value="A-macroglobulin_rcpt-bd_sf"/>
</dbReference>
<reference evidence="2 3" key="2">
    <citation type="submission" date="2017-04" db="EMBL/GenBank/DDBJ databases">
        <title>CpG methylation of centromeres and impact of large insertions on vertebrate speciation.</title>
        <authorList>
            <person name="Ichikawa K."/>
            <person name="Yoshimura J."/>
            <person name="Morishita S."/>
        </authorList>
    </citation>
    <scope>NUCLEOTIDE SEQUENCE</scope>
    <source>
        <strain evidence="2 3">HNI</strain>
    </source>
</reference>
<dbReference type="PANTHER" id="PTHR11412">
    <property type="entry name" value="MACROGLOBULIN / COMPLEMENT"/>
    <property type="match status" value="1"/>
</dbReference>
<dbReference type="InterPro" id="IPR048848">
    <property type="entry name" value="C3_CUB2"/>
</dbReference>
<dbReference type="InterPro" id="IPR008930">
    <property type="entry name" value="Terpenoid_cyclase/PrenylTrfase"/>
</dbReference>
<dbReference type="GO" id="GO:0005615">
    <property type="term" value="C:extracellular space"/>
    <property type="evidence" value="ECO:0007669"/>
    <property type="project" value="InterPro"/>
</dbReference>
<reference evidence="2" key="4">
    <citation type="submission" date="2025-09" db="UniProtKB">
        <authorList>
            <consortium name="Ensembl"/>
        </authorList>
    </citation>
    <scope>IDENTIFICATION</scope>
    <source>
        <strain evidence="2">HNI</strain>
    </source>
</reference>
<dbReference type="InterPro" id="IPR011626">
    <property type="entry name" value="Alpha-macroglobulin_TED"/>
</dbReference>
<name>A0A3P9M5I5_ORYLA</name>
<dbReference type="Proteomes" id="UP000265180">
    <property type="component" value="Chromosome 9"/>
</dbReference>
<reference evidence="2" key="3">
    <citation type="submission" date="2025-08" db="UniProtKB">
        <authorList>
            <consortium name="Ensembl"/>
        </authorList>
    </citation>
    <scope>IDENTIFICATION</scope>
    <source>
        <strain evidence="2">HNI</strain>
    </source>
</reference>
<proteinExistence type="predicted"/>
<dbReference type="SUPFAM" id="SSF50242">
    <property type="entry name" value="TIMP-like"/>
    <property type="match status" value="1"/>
</dbReference>
<dbReference type="Pfam" id="PF01759">
    <property type="entry name" value="NTR"/>
    <property type="match status" value="1"/>
</dbReference>
<feature type="domain" description="Alpha-macroglobulin receptor-binding" evidence="1">
    <location>
        <begin position="187"/>
        <end position="269"/>
    </location>
</feature>
<evidence type="ECO:0000313" key="2">
    <source>
        <dbReference type="Ensembl" id="ENSORLP00020028342.1"/>
    </source>
</evidence>
<dbReference type="InterPro" id="IPR009048">
    <property type="entry name" value="A-macroglobulin_rcpt-bd"/>
</dbReference>
<dbReference type="PANTHER" id="PTHR11412:SF81">
    <property type="entry name" value="COMPLEMENT C3"/>
    <property type="match status" value="1"/>
</dbReference>
<dbReference type="Pfam" id="PF07677">
    <property type="entry name" value="A2M_recep"/>
    <property type="match status" value="1"/>
</dbReference>
<evidence type="ECO:0000259" key="1">
    <source>
        <dbReference type="SMART" id="SM01361"/>
    </source>
</evidence>
<evidence type="ECO:0000313" key="3">
    <source>
        <dbReference type="Proteomes" id="UP000265180"/>
    </source>
</evidence>
<dbReference type="SUPFAM" id="SSF49410">
    <property type="entry name" value="Alpha-macroglobulin receptor domain"/>
    <property type="match status" value="1"/>
</dbReference>
<dbReference type="InterPro" id="IPR050473">
    <property type="entry name" value="A2M/Complement_sys"/>
</dbReference>
<accession>A0A3P9M5I5</accession>